<reference evidence="1" key="3">
    <citation type="journal article" date="2017" name="Nature">
        <title>Genome sequence of the progenitor of the wheat D genome Aegilops tauschii.</title>
        <authorList>
            <person name="Luo M.C."/>
            <person name="Gu Y.Q."/>
            <person name="Puiu D."/>
            <person name="Wang H."/>
            <person name="Twardziok S.O."/>
            <person name="Deal K.R."/>
            <person name="Huo N."/>
            <person name="Zhu T."/>
            <person name="Wang L."/>
            <person name="Wang Y."/>
            <person name="McGuire P.E."/>
            <person name="Liu S."/>
            <person name="Long H."/>
            <person name="Ramasamy R.K."/>
            <person name="Rodriguez J.C."/>
            <person name="Van S.L."/>
            <person name="Yuan L."/>
            <person name="Wang Z."/>
            <person name="Xia Z."/>
            <person name="Xiao L."/>
            <person name="Anderson O.D."/>
            <person name="Ouyang S."/>
            <person name="Liang Y."/>
            <person name="Zimin A.V."/>
            <person name="Pertea G."/>
            <person name="Qi P."/>
            <person name="Bennetzen J.L."/>
            <person name="Dai X."/>
            <person name="Dawson M.W."/>
            <person name="Muller H.G."/>
            <person name="Kugler K."/>
            <person name="Rivarola-Duarte L."/>
            <person name="Spannagl M."/>
            <person name="Mayer K.F.X."/>
            <person name="Lu F.H."/>
            <person name="Bevan M.W."/>
            <person name="Leroy P."/>
            <person name="Li P."/>
            <person name="You F.M."/>
            <person name="Sun Q."/>
            <person name="Liu Z."/>
            <person name="Lyons E."/>
            <person name="Wicker T."/>
            <person name="Salzberg S.L."/>
            <person name="Devos K.M."/>
            <person name="Dvorak J."/>
        </authorList>
    </citation>
    <scope>NUCLEOTIDE SEQUENCE [LARGE SCALE GENOMIC DNA]</scope>
    <source>
        <strain evidence="1">cv. AL8/78</strain>
    </source>
</reference>
<reference evidence="2" key="2">
    <citation type="journal article" date="2017" name="Nat. Plants">
        <title>The Aegilops tauschii genome reveals multiple impacts of transposons.</title>
        <authorList>
            <person name="Zhao G."/>
            <person name="Zou C."/>
            <person name="Li K."/>
            <person name="Wang K."/>
            <person name="Li T."/>
            <person name="Gao L."/>
            <person name="Zhang X."/>
            <person name="Wang H."/>
            <person name="Yang Z."/>
            <person name="Liu X."/>
            <person name="Jiang W."/>
            <person name="Mao L."/>
            <person name="Kong X."/>
            <person name="Jiao Y."/>
            <person name="Jia J."/>
        </authorList>
    </citation>
    <scope>NUCLEOTIDE SEQUENCE [LARGE SCALE GENOMIC DNA]</scope>
    <source>
        <strain evidence="2">cv. AL8/78</strain>
    </source>
</reference>
<reference evidence="1" key="5">
    <citation type="journal article" date="2021" name="G3 (Bethesda)">
        <title>Aegilops tauschii genome assembly Aet v5.0 features greater sequence contiguity and improved annotation.</title>
        <authorList>
            <person name="Wang L."/>
            <person name="Zhu T."/>
            <person name="Rodriguez J.C."/>
            <person name="Deal K.R."/>
            <person name="Dubcovsky J."/>
            <person name="McGuire P.E."/>
            <person name="Lux T."/>
            <person name="Spannagl M."/>
            <person name="Mayer K.F.X."/>
            <person name="Baldrich P."/>
            <person name="Meyers B.C."/>
            <person name="Huo N."/>
            <person name="Gu Y.Q."/>
            <person name="Zhou H."/>
            <person name="Devos K.M."/>
            <person name="Bennetzen J.L."/>
            <person name="Unver T."/>
            <person name="Budak H."/>
            <person name="Gulick P.J."/>
            <person name="Galiba G."/>
            <person name="Kalapos B."/>
            <person name="Nelson D.R."/>
            <person name="Li P."/>
            <person name="You F.M."/>
            <person name="Luo M.C."/>
            <person name="Dvorak J."/>
        </authorList>
    </citation>
    <scope>NUCLEOTIDE SEQUENCE [LARGE SCALE GENOMIC DNA]</scope>
    <source>
        <strain evidence="1">cv. AL8/78</strain>
    </source>
</reference>
<reference evidence="1" key="4">
    <citation type="submission" date="2019-03" db="UniProtKB">
        <authorList>
            <consortium name="EnsemblPlants"/>
        </authorList>
    </citation>
    <scope>IDENTIFICATION</scope>
</reference>
<sequence length="74" mass="8549">MPATREFVKLALFSNMIHYYTDLCSFGFLQGVRSSKWGGEKVSCLGHSVCCFMGFEPTVVHWRRHPFKVVHVVR</sequence>
<accession>A0A453KIN0</accession>
<dbReference type="Gramene" id="AET5Gv20424300.1">
    <property type="protein sequence ID" value="AET5Gv20424300.1"/>
    <property type="gene ID" value="AET5Gv20424300"/>
</dbReference>
<evidence type="ECO:0000313" key="2">
    <source>
        <dbReference type="Proteomes" id="UP000015105"/>
    </source>
</evidence>
<proteinExistence type="predicted"/>
<dbReference type="AlphaFoldDB" id="A0A453KIN0"/>
<keyword evidence="2" id="KW-1185">Reference proteome</keyword>
<organism evidence="1 2">
    <name type="scientific">Aegilops tauschii subsp. strangulata</name>
    <name type="common">Goatgrass</name>
    <dbReference type="NCBI Taxonomy" id="200361"/>
    <lineage>
        <taxon>Eukaryota</taxon>
        <taxon>Viridiplantae</taxon>
        <taxon>Streptophyta</taxon>
        <taxon>Embryophyta</taxon>
        <taxon>Tracheophyta</taxon>
        <taxon>Spermatophyta</taxon>
        <taxon>Magnoliopsida</taxon>
        <taxon>Liliopsida</taxon>
        <taxon>Poales</taxon>
        <taxon>Poaceae</taxon>
        <taxon>BOP clade</taxon>
        <taxon>Pooideae</taxon>
        <taxon>Triticodae</taxon>
        <taxon>Triticeae</taxon>
        <taxon>Triticinae</taxon>
        <taxon>Aegilops</taxon>
    </lineage>
</organism>
<reference evidence="2" key="1">
    <citation type="journal article" date="2014" name="Science">
        <title>Ancient hybridizations among the ancestral genomes of bread wheat.</title>
        <authorList>
            <consortium name="International Wheat Genome Sequencing Consortium,"/>
            <person name="Marcussen T."/>
            <person name="Sandve S.R."/>
            <person name="Heier L."/>
            <person name="Spannagl M."/>
            <person name="Pfeifer M."/>
            <person name="Jakobsen K.S."/>
            <person name="Wulff B.B."/>
            <person name="Steuernagel B."/>
            <person name="Mayer K.F."/>
            <person name="Olsen O.A."/>
        </authorList>
    </citation>
    <scope>NUCLEOTIDE SEQUENCE [LARGE SCALE GENOMIC DNA]</scope>
    <source>
        <strain evidence="2">cv. AL8/78</strain>
    </source>
</reference>
<dbReference type="Proteomes" id="UP000015105">
    <property type="component" value="Chromosome 5D"/>
</dbReference>
<evidence type="ECO:0000313" key="1">
    <source>
        <dbReference type="EnsemblPlants" id="AET5Gv20424300.1"/>
    </source>
</evidence>
<name>A0A453KIN0_AEGTS</name>
<dbReference type="EnsemblPlants" id="AET5Gv20424300.1">
    <property type="protein sequence ID" value="AET5Gv20424300.1"/>
    <property type="gene ID" value="AET5Gv20424300"/>
</dbReference>
<protein>
    <submittedName>
        <fullName evidence="1">Uncharacterized protein</fullName>
    </submittedName>
</protein>